<dbReference type="InterPro" id="IPR036770">
    <property type="entry name" value="Ankyrin_rpt-contain_sf"/>
</dbReference>
<sequence length="1231" mass="135668">MGIFRCPLIRFSQRRARQHRLPEETSSRSPPEGTSKPAPHAGATVVPAALPSSSASPPKPAATRATAAHTAHAAAHFARKLPTSGETGTELTVRELEEMACRQQHQIESQRQLLAAKEQRLRYLKQHDAKHHQVAAEHERLRRLRDRVEAQEQKLRKLRALRGQVDQTKLNNATLTSDLESIRALFNEKEKELTMAVAKVDELTRQLEDVHKGRGHAQPTSPASIELDKLRAELLYRNKLGEQQTARLVQQREVLSKRQEEMASIDRRISELQARLHRKRLLNQQLANQIQANKPGHNNRSLGGPGKQMMPLCDGKMNGGGGNVAAIEPFNHILDAMSKNSMLRKSEDNILSHATVNGDPQSYGGRSGRPEQKSLSQQPLVQKPMMDPYQQQYQLTNNNYKIEQQTNGNPGDLAYFGGSKFDPKYQTLPYNTKFSPLANYNGNQSAIQHHQHQQQQQQQQQHHHHHQQQQQHNQQQQNQQQNQLQQQNQHQQWFSQHEEISEDINRDLVNNNTNYYGVDQKVNGTAQNKKSVLTGQVLTNLGQNLQMQSSSRPINAQVYHTKPLSSSNHTTQRPLNYSIHHPPVLVTRSQPVGGTGIINHQKPTSSVSPIYQTSSTKVQPVQPQVLNSMTTNQVVPKELKQPIRVAVESEQPVGTDRAGSPPTVGKPALPPKPPPPLVKTCTPPPPPRQNAYHHHIPQYHQPDLSSEDGGPGGAGSGRSYYTESRPAPLQKDLTPPPPRIPNGGISGVSVKPGFGNLVDSSESDNSSSSASMRSTFGSNVKSGEHLLDNVRSVSISTTKGTPPPPPPPPPSLQQSSVTAAASPTEPKDQQQQQPPPHEAKLSSRLPSLLLSRTTSYPVTDIVGNESKVNNNSHHHLLHHHNNINNNQQQQQPLQQQQPAQSPSVIATSTISTSSTVRQPDPQATATDETDRARAVSVAQRIDELETRFGGGGSSIGVVGCGGSSSTDDNSTSNHSSSSPDSGQDSGRDDISVECRNRLVVRKKGNLKESGGSIGHKRRVSFDPLALLLDASLEGELELVMRTAEQVGDPSAANDEGITALHNAICAGHIDIVKFLVKFGCDVNAQDSDGWTPLHCAASCNNLAMVRFLVEHGACIFATTLSDQETAAEKCEEDEEGFDGCSEFLYSVQEKLGIMNNGAVYAVFGYEAHNQDELTFDDGDRIVVLRKGDDTEREWWWSRIDDREGYVPRNLLGVSFYSSLSTSTHILKYTAR</sequence>
<keyword evidence="6" id="KW-0539">Nucleus</keyword>
<feature type="region of interest" description="Disordered" evidence="10">
    <location>
        <begin position="948"/>
        <end position="989"/>
    </location>
</feature>
<reference evidence="12" key="1">
    <citation type="submission" date="2022-02" db="EMBL/GenBank/DDBJ databases">
        <authorList>
            <person name="King R."/>
        </authorList>
    </citation>
    <scope>NUCLEOTIDE SEQUENCE</scope>
</reference>
<feature type="coiled-coil region" evidence="9">
    <location>
        <begin position="134"/>
        <end position="161"/>
    </location>
</feature>
<evidence type="ECO:0000313" key="13">
    <source>
        <dbReference type="Proteomes" id="UP001154329"/>
    </source>
</evidence>
<evidence type="ECO:0000259" key="11">
    <source>
        <dbReference type="PROSITE" id="PS50002"/>
    </source>
</evidence>
<feature type="repeat" description="ANK" evidence="7">
    <location>
        <begin position="1088"/>
        <end position="1120"/>
    </location>
</feature>
<gene>
    <name evidence="12" type="ORF">APHIGO_LOCUS4138</name>
</gene>
<keyword evidence="4" id="KW-0677">Repeat</keyword>
<evidence type="ECO:0000256" key="8">
    <source>
        <dbReference type="PROSITE-ProRule" id="PRU00192"/>
    </source>
</evidence>
<feature type="region of interest" description="Disordered" evidence="10">
    <location>
        <begin position="446"/>
        <end position="498"/>
    </location>
</feature>
<protein>
    <recommendedName>
        <fullName evidence="11">SH3 domain-containing protein</fullName>
    </recommendedName>
</protein>
<evidence type="ECO:0000256" key="1">
    <source>
        <dbReference type="ARBA" id="ARBA00004123"/>
    </source>
</evidence>
<feature type="domain" description="SH3" evidence="11">
    <location>
        <begin position="1154"/>
        <end position="1216"/>
    </location>
</feature>
<comment type="subcellular location">
    <subcellularLocation>
        <location evidence="1">Nucleus</location>
    </subcellularLocation>
</comment>
<dbReference type="InterPro" id="IPR047163">
    <property type="entry name" value="ASPP1/2"/>
</dbReference>
<proteinExistence type="predicted"/>
<reference evidence="12" key="2">
    <citation type="submission" date="2022-10" db="EMBL/GenBank/DDBJ databases">
        <authorList>
            <consortium name="ENA_rothamsted_submissions"/>
            <consortium name="culmorum"/>
            <person name="King R."/>
        </authorList>
    </citation>
    <scope>NUCLEOTIDE SEQUENCE</scope>
</reference>
<dbReference type="InterPro" id="IPR001452">
    <property type="entry name" value="SH3_domain"/>
</dbReference>
<dbReference type="Pfam" id="PF00018">
    <property type="entry name" value="SH3_1"/>
    <property type="match status" value="1"/>
</dbReference>
<dbReference type="GO" id="GO:0042981">
    <property type="term" value="P:regulation of apoptotic process"/>
    <property type="evidence" value="ECO:0007669"/>
    <property type="project" value="InterPro"/>
</dbReference>
<accession>A0A9P0NDG1</accession>
<dbReference type="SUPFAM" id="SSF48403">
    <property type="entry name" value="Ankyrin repeat"/>
    <property type="match status" value="1"/>
</dbReference>
<dbReference type="Pfam" id="PF12796">
    <property type="entry name" value="Ank_2"/>
    <property type="match status" value="1"/>
</dbReference>
<keyword evidence="9" id="KW-0175">Coiled coil</keyword>
<dbReference type="AlphaFoldDB" id="A0A9P0NDG1"/>
<feature type="compositionally biased region" description="Low complexity" evidence="10">
    <location>
        <begin position="43"/>
        <end position="71"/>
    </location>
</feature>
<evidence type="ECO:0000256" key="2">
    <source>
        <dbReference type="ARBA" id="ARBA00022443"/>
    </source>
</evidence>
<dbReference type="GO" id="GO:0006915">
    <property type="term" value="P:apoptotic process"/>
    <property type="evidence" value="ECO:0007669"/>
    <property type="project" value="UniProtKB-KW"/>
</dbReference>
<evidence type="ECO:0000256" key="4">
    <source>
        <dbReference type="ARBA" id="ARBA00022737"/>
    </source>
</evidence>
<dbReference type="GO" id="GO:0005634">
    <property type="term" value="C:nucleus"/>
    <property type="evidence" value="ECO:0007669"/>
    <property type="project" value="UniProtKB-SubCell"/>
</dbReference>
<dbReference type="FunFam" id="1.25.40.20:FF:000008">
    <property type="entry name" value="Apoptosis-stimulating of p53 protein 2 isoform 1"/>
    <property type="match status" value="1"/>
</dbReference>
<evidence type="ECO:0000256" key="9">
    <source>
        <dbReference type="SAM" id="Coils"/>
    </source>
</evidence>
<feature type="compositionally biased region" description="Low complexity" evidence="10">
    <location>
        <begin position="887"/>
        <end position="916"/>
    </location>
</feature>
<dbReference type="CDD" id="cd11807">
    <property type="entry name" value="SH3_ASPP"/>
    <property type="match status" value="1"/>
</dbReference>
<name>A0A9P0NDG1_APHGO</name>
<evidence type="ECO:0000256" key="6">
    <source>
        <dbReference type="ARBA" id="ARBA00023242"/>
    </source>
</evidence>
<feature type="compositionally biased region" description="Pro residues" evidence="10">
    <location>
        <begin position="801"/>
        <end position="811"/>
    </location>
</feature>
<dbReference type="PROSITE" id="PS50297">
    <property type="entry name" value="ANK_REP_REGION"/>
    <property type="match status" value="2"/>
</dbReference>
<feature type="region of interest" description="Disordered" evidence="10">
    <location>
        <begin position="353"/>
        <end position="383"/>
    </location>
</feature>
<evidence type="ECO:0000313" key="12">
    <source>
        <dbReference type="EMBL" id="CAH1720824.1"/>
    </source>
</evidence>
<feature type="compositionally biased region" description="Low complexity" evidence="10">
    <location>
        <begin position="468"/>
        <end position="492"/>
    </location>
</feature>
<organism evidence="12 13">
    <name type="scientific">Aphis gossypii</name>
    <name type="common">Cotton aphid</name>
    <dbReference type="NCBI Taxonomy" id="80765"/>
    <lineage>
        <taxon>Eukaryota</taxon>
        <taxon>Metazoa</taxon>
        <taxon>Ecdysozoa</taxon>
        <taxon>Arthropoda</taxon>
        <taxon>Hexapoda</taxon>
        <taxon>Insecta</taxon>
        <taxon>Pterygota</taxon>
        <taxon>Neoptera</taxon>
        <taxon>Paraneoptera</taxon>
        <taxon>Hemiptera</taxon>
        <taxon>Sternorrhyncha</taxon>
        <taxon>Aphidomorpha</taxon>
        <taxon>Aphidoidea</taxon>
        <taxon>Aphididae</taxon>
        <taxon>Aphidini</taxon>
        <taxon>Aphis</taxon>
        <taxon>Aphis</taxon>
    </lineage>
</organism>
<dbReference type="PANTHER" id="PTHR24131">
    <property type="entry name" value="APOPTOSIS-STIMULATING OF P53 PROTEIN"/>
    <property type="match status" value="1"/>
</dbReference>
<evidence type="ECO:0000256" key="5">
    <source>
        <dbReference type="ARBA" id="ARBA00023043"/>
    </source>
</evidence>
<feature type="repeat" description="ANK" evidence="7">
    <location>
        <begin position="1055"/>
        <end position="1087"/>
    </location>
</feature>
<keyword evidence="2 8" id="KW-0728">SH3 domain</keyword>
<feature type="compositionally biased region" description="Polar residues" evidence="10">
    <location>
        <begin position="791"/>
        <end position="800"/>
    </location>
</feature>
<dbReference type="GO" id="GO:0002039">
    <property type="term" value="F:p53 binding"/>
    <property type="evidence" value="ECO:0007669"/>
    <property type="project" value="InterPro"/>
</dbReference>
<feature type="compositionally biased region" description="Low complexity" evidence="10">
    <location>
        <begin position="963"/>
        <end position="984"/>
    </location>
</feature>
<feature type="region of interest" description="Disordered" evidence="10">
    <location>
        <begin position="14"/>
        <end position="71"/>
    </location>
</feature>
<keyword evidence="5 7" id="KW-0040">ANK repeat</keyword>
<feature type="coiled-coil region" evidence="9">
    <location>
        <begin position="255"/>
        <end position="289"/>
    </location>
</feature>
<feature type="compositionally biased region" description="Gly residues" evidence="10">
    <location>
        <begin position="948"/>
        <end position="962"/>
    </location>
</feature>
<dbReference type="SMART" id="SM00248">
    <property type="entry name" value="ANK"/>
    <property type="match status" value="2"/>
</dbReference>
<dbReference type="InterPro" id="IPR002110">
    <property type="entry name" value="Ankyrin_rpt"/>
</dbReference>
<feature type="region of interest" description="Disordered" evidence="10">
    <location>
        <begin position="648"/>
        <end position="848"/>
    </location>
</feature>
<dbReference type="PROSITE" id="PS50088">
    <property type="entry name" value="ANK_REPEAT"/>
    <property type="match status" value="2"/>
</dbReference>
<keyword evidence="13" id="KW-1185">Reference proteome</keyword>
<dbReference type="InterPro" id="IPR036028">
    <property type="entry name" value="SH3-like_dom_sf"/>
</dbReference>
<keyword evidence="3" id="KW-0053">Apoptosis</keyword>
<dbReference type="EMBL" id="OU899035">
    <property type="protein sequence ID" value="CAH1720824.1"/>
    <property type="molecule type" value="Genomic_DNA"/>
</dbReference>
<evidence type="ECO:0000256" key="10">
    <source>
        <dbReference type="SAM" id="MobiDB-lite"/>
    </source>
</evidence>
<feature type="compositionally biased region" description="Pro residues" evidence="10">
    <location>
        <begin position="668"/>
        <end position="688"/>
    </location>
</feature>
<dbReference type="SUPFAM" id="SSF50044">
    <property type="entry name" value="SH3-domain"/>
    <property type="match status" value="1"/>
</dbReference>
<evidence type="ECO:0000256" key="7">
    <source>
        <dbReference type="PROSITE-ProRule" id="PRU00023"/>
    </source>
</evidence>
<dbReference type="PANTHER" id="PTHR24131:SF10">
    <property type="entry name" value="ANKYRIN-REPEAT, SH3-DOMAIN, AND PROLINE-RICH-REGION CONTAINING PROTEIN, ISOFORM B"/>
    <property type="match status" value="1"/>
</dbReference>
<dbReference type="Proteomes" id="UP001154329">
    <property type="component" value="Chromosome 2"/>
</dbReference>
<feature type="compositionally biased region" description="Low complexity" evidence="10">
    <location>
        <begin position="763"/>
        <end position="778"/>
    </location>
</feature>
<dbReference type="PROSITE" id="PS50002">
    <property type="entry name" value="SH3"/>
    <property type="match status" value="1"/>
</dbReference>
<feature type="compositionally biased region" description="Polar residues" evidence="10">
    <location>
        <begin position="812"/>
        <end position="821"/>
    </location>
</feature>
<dbReference type="SMART" id="SM00326">
    <property type="entry name" value="SH3"/>
    <property type="match status" value="1"/>
</dbReference>
<evidence type="ECO:0000256" key="3">
    <source>
        <dbReference type="ARBA" id="ARBA00022703"/>
    </source>
</evidence>
<dbReference type="Gene3D" id="1.25.40.20">
    <property type="entry name" value="Ankyrin repeat-containing domain"/>
    <property type="match status" value="1"/>
</dbReference>
<feature type="region of interest" description="Disordered" evidence="10">
    <location>
        <begin position="887"/>
        <end position="934"/>
    </location>
</feature>